<dbReference type="Proteomes" id="UP000636661">
    <property type="component" value="Unassembled WGS sequence"/>
</dbReference>
<evidence type="ECO:0000313" key="4">
    <source>
        <dbReference type="Proteomes" id="UP000636661"/>
    </source>
</evidence>
<evidence type="ECO:0000313" key="3">
    <source>
        <dbReference type="EMBL" id="GGU60074.1"/>
    </source>
</evidence>
<organism evidence="3 4">
    <name type="scientific">Streptomyces lavendofoliae</name>
    <dbReference type="NCBI Taxonomy" id="67314"/>
    <lineage>
        <taxon>Bacteria</taxon>
        <taxon>Bacillati</taxon>
        <taxon>Actinomycetota</taxon>
        <taxon>Actinomycetes</taxon>
        <taxon>Kitasatosporales</taxon>
        <taxon>Streptomycetaceae</taxon>
        <taxon>Streptomyces</taxon>
    </lineage>
</organism>
<evidence type="ECO:0008006" key="5">
    <source>
        <dbReference type="Google" id="ProtNLM"/>
    </source>
</evidence>
<reference evidence="3" key="1">
    <citation type="journal article" date="2014" name="Int. J. Syst. Evol. Microbiol.">
        <title>Complete genome sequence of Corynebacterium casei LMG S-19264T (=DSM 44701T), isolated from a smear-ripened cheese.</title>
        <authorList>
            <consortium name="US DOE Joint Genome Institute (JGI-PGF)"/>
            <person name="Walter F."/>
            <person name="Albersmeier A."/>
            <person name="Kalinowski J."/>
            <person name="Ruckert C."/>
        </authorList>
    </citation>
    <scope>NUCLEOTIDE SEQUENCE</scope>
    <source>
        <strain evidence="3">JCM 4391</strain>
    </source>
</reference>
<dbReference type="EMBL" id="BMTP01000018">
    <property type="protein sequence ID" value="GGU60074.1"/>
    <property type="molecule type" value="Genomic_DNA"/>
</dbReference>
<comment type="caution">
    <text evidence="3">The sequence shown here is derived from an EMBL/GenBank/DDBJ whole genome shotgun (WGS) entry which is preliminary data.</text>
</comment>
<feature type="compositionally biased region" description="Basic and acidic residues" evidence="1">
    <location>
        <begin position="88"/>
        <end position="105"/>
    </location>
</feature>
<sequence>MHRSAPRLTRILACAAVPVMLVVAGCSSDSDSTGDKSGSTDASAQSPSAASSPQPAAKPTPSVAPAKYTKLPDACKAITGETVEDLVPEVKNEKGTPGKSSDVDSRGSCAWNGLDDNGVKGSQYRWLDISLLRYESDPSLGSGEQRAQANYTKEVAKVKATEGATSIKTSPAAGVGNESTAVSYGLKKTGEDFKYAAIVTRTENVLITVSYNGAGYAGAKTPTPSDLMDDAVTASKEAVAAVAAANK</sequence>
<keyword evidence="2" id="KW-0732">Signal</keyword>
<dbReference type="AlphaFoldDB" id="A0A918I3X2"/>
<dbReference type="Pfam" id="PF12079">
    <property type="entry name" value="DUF3558"/>
    <property type="match status" value="1"/>
</dbReference>
<reference evidence="3" key="2">
    <citation type="submission" date="2020-09" db="EMBL/GenBank/DDBJ databases">
        <authorList>
            <person name="Sun Q."/>
            <person name="Ohkuma M."/>
        </authorList>
    </citation>
    <scope>NUCLEOTIDE SEQUENCE</scope>
    <source>
        <strain evidence="3">JCM 4391</strain>
    </source>
</reference>
<dbReference type="InterPro" id="IPR024520">
    <property type="entry name" value="DUF3558"/>
</dbReference>
<name>A0A918I3X2_9ACTN</name>
<accession>A0A918I3X2</accession>
<protein>
    <recommendedName>
        <fullName evidence="5">DUF3558 domain-containing protein</fullName>
    </recommendedName>
</protein>
<feature type="region of interest" description="Disordered" evidence="1">
    <location>
        <begin position="26"/>
        <end position="68"/>
    </location>
</feature>
<proteinExistence type="predicted"/>
<keyword evidence="4" id="KW-1185">Reference proteome</keyword>
<feature type="compositionally biased region" description="Low complexity" evidence="1">
    <location>
        <begin position="27"/>
        <end position="61"/>
    </location>
</feature>
<feature type="chain" id="PRO_5039151876" description="DUF3558 domain-containing protein" evidence="2">
    <location>
        <begin position="25"/>
        <end position="247"/>
    </location>
</feature>
<dbReference type="RefSeq" id="WP_189554081.1">
    <property type="nucleotide sequence ID" value="NZ_BMTP01000018.1"/>
</dbReference>
<gene>
    <name evidence="3" type="ORF">GCM10010274_56140</name>
</gene>
<dbReference type="PROSITE" id="PS51257">
    <property type="entry name" value="PROKAR_LIPOPROTEIN"/>
    <property type="match status" value="1"/>
</dbReference>
<feature type="region of interest" description="Disordered" evidence="1">
    <location>
        <begin position="86"/>
        <end position="105"/>
    </location>
</feature>
<evidence type="ECO:0000256" key="1">
    <source>
        <dbReference type="SAM" id="MobiDB-lite"/>
    </source>
</evidence>
<evidence type="ECO:0000256" key="2">
    <source>
        <dbReference type="SAM" id="SignalP"/>
    </source>
</evidence>
<feature type="signal peptide" evidence="2">
    <location>
        <begin position="1"/>
        <end position="24"/>
    </location>
</feature>